<organism evidence="1 3">
    <name type="scientific">Haladaptatus paucihalophilus DX253</name>
    <dbReference type="NCBI Taxonomy" id="797209"/>
    <lineage>
        <taxon>Archaea</taxon>
        <taxon>Methanobacteriati</taxon>
        <taxon>Methanobacteriota</taxon>
        <taxon>Stenosarchaea group</taxon>
        <taxon>Halobacteria</taxon>
        <taxon>Halobacteriales</taxon>
        <taxon>Haladaptataceae</taxon>
        <taxon>Haladaptatus</taxon>
    </lineage>
</organism>
<gene>
    <name evidence="2" type="ORF">SAMN05444342_0306</name>
    <name evidence="1" type="ORF">ZOD2009_19913</name>
</gene>
<evidence type="ECO:0000313" key="4">
    <source>
        <dbReference type="Proteomes" id="UP000184203"/>
    </source>
</evidence>
<protein>
    <submittedName>
        <fullName evidence="1">Uncharacterized protein</fullName>
    </submittedName>
</protein>
<dbReference type="PROSITE" id="PS51257">
    <property type="entry name" value="PROKAR_LIPOPROTEIN"/>
    <property type="match status" value="1"/>
</dbReference>
<name>E7QYU2_HALPU</name>
<dbReference type="Proteomes" id="UP000003751">
    <property type="component" value="Unassembled WGS sequence"/>
</dbReference>
<keyword evidence="4" id="KW-1185">Reference proteome</keyword>
<dbReference type="Proteomes" id="UP000184203">
    <property type="component" value="Unassembled WGS sequence"/>
</dbReference>
<reference evidence="2" key="2">
    <citation type="submission" date="2016-11" db="EMBL/GenBank/DDBJ databases">
        <authorList>
            <person name="Jaros S."/>
            <person name="Januszkiewicz K."/>
            <person name="Wedrychowicz H."/>
        </authorList>
    </citation>
    <scope>NUCLEOTIDE SEQUENCE [LARGE SCALE GENOMIC DNA]</scope>
    <source>
        <strain evidence="2">DX253</strain>
    </source>
</reference>
<reference evidence="1 3" key="1">
    <citation type="journal article" date="2014" name="ISME J.">
        <title>Trehalose/2-sulfotrehalose biosynthesis and glycine-betaine uptake are widely spread mechanisms for osmoadaptation in the Halobacteriales.</title>
        <authorList>
            <person name="Youssef N.H."/>
            <person name="Savage-Ashlock K.N."/>
            <person name="McCully A.L."/>
            <person name="Luedtke B."/>
            <person name="Shaw E.I."/>
            <person name="Hoff W.D."/>
            <person name="Elshahed M.S."/>
        </authorList>
    </citation>
    <scope>NUCLEOTIDE SEQUENCE [LARGE SCALE GENOMIC DNA]</scope>
    <source>
        <strain evidence="1 3">DX253</strain>
    </source>
</reference>
<evidence type="ECO:0000313" key="1">
    <source>
        <dbReference type="EMBL" id="EFW90358.1"/>
    </source>
</evidence>
<reference evidence="4" key="3">
    <citation type="submission" date="2016-11" db="EMBL/GenBank/DDBJ databases">
        <authorList>
            <person name="Varghese N."/>
            <person name="Submissions S."/>
        </authorList>
    </citation>
    <scope>NUCLEOTIDE SEQUENCE [LARGE SCALE GENOMIC DNA]</scope>
    <source>
        <strain evidence="4">DX253</strain>
    </source>
</reference>
<dbReference type="EMBL" id="FRAN01000001">
    <property type="protein sequence ID" value="SHK02155.1"/>
    <property type="molecule type" value="Genomic_DNA"/>
</dbReference>
<accession>E7QYU2</accession>
<dbReference type="AlphaFoldDB" id="E7QYU2"/>
<dbReference type="RefSeq" id="WP_007982838.1">
    <property type="nucleotide sequence ID" value="NZ_AEMG01000028.1"/>
</dbReference>
<dbReference type="OrthoDB" id="246848at2157"/>
<evidence type="ECO:0000313" key="2">
    <source>
        <dbReference type="EMBL" id="SHK02155.1"/>
    </source>
</evidence>
<proteinExistence type="predicted"/>
<sequence>MRRRDALQQFGLVAALASTGGCAAILGGRGGNQDDGDRSRAGNLESLKIRPKKGDDGKLVVVVTIQNHGDSEESAELEVTADLNDVVHEMNPTVTVPGKETKDVEVPFEVTYEKYSEASSTSISINLK</sequence>
<dbReference type="PATRIC" id="fig|797209.4.peg.3899"/>
<dbReference type="EMBL" id="AEMG01000028">
    <property type="protein sequence ID" value="EFW90358.1"/>
    <property type="molecule type" value="Genomic_DNA"/>
</dbReference>
<evidence type="ECO:0000313" key="3">
    <source>
        <dbReference type="Proteomes" id="UP000003751"/>
    </source>
</evidence>